<keyword evidence="3" id="KW-1185">Reference proteome</keyword>
<keyword evidence="1" id="KW-1133">Transmembrane helix</keyword>
<feature type="transmembrane region" description="Helical" evidence="1">
    <location>
        <begin position="20"/>
        <end position="37"/>
    </location>
</feature>
<accession>A0A7T2GKG3</accession>
<feature type="transmembrane region" description="Helical" evidence="1">
    <location>
        <begin position="76"/>
        <end position="94"/>
    </location>
</feature>
<sequence>MTSAQSEVTAAERSDAVFKTFVEAVLLLLLSAAHLIVGLKIGFLIMAVSLLVVGSLATDAYLFGSVSKGFAARRALDFKASPIALAAAILFATFPVENDSDKMVRFLLAAGIGGVVMGLLNLGNGKRAHAG</sequence>
<evidence type="ECO:0000313" key="3">
    <source>
        <dbReference type="Proteomes" id="UP000594873"/>
    </source>
</evidence>
<evidence type="ECO:0000256" key="1">
    <source>
        <dbReference type="SAM" id="Phobius"/>
    </source>
</evidence>
<organism evidence="2 3">
    <name type="scientific">Allosphingosinicella flava</name>
    <dbReference type="NCBI Taxonomy" id="2771430"/>
    <lineage>
        <taxon>Bacteria</taxon>
        <taxon>Pseudomonadati</taxon>
        <taxon>Pseudomonadota</taxon>
        <taxon>Alphaproteobacteria</taxon>
        <taxon>Sphingomonadales</taxon>
        <taxon>Sphingomonadaceae</taxon>
        <taxon>Allosphingosinicella</taxon>
    </lineage>
</organism>
<protein>
    <submittedName>
        <fullName evidence="2">Uncharacterized protein</fullName>
    </submittedName>
</protein>
<evidence type="ECO:0000313" key="2">
    <source>
        <dbReference type="EMBL" id="QPQ55506.1"/>
    </source>
</evidence>
<dbReference type="Proteomes" id="UP000594873">
    <property type="component" value="Chromosome"/>
</dbReference>
<feature type="transmembrane region" description="Helical" evidence="1">
    <location>
        <begin position="43"/>
        <end position="64"/>
    </location>
</feature>
<keyword evidence="1" id="KW-0472">Membrane</keyword>
<reference evidence="2 3" key="1">
    <citation type="submission" date="2020-11" db="EMBL/GenBank/DDBJ databases">
        <title>Genome seq and assembly of Sphingosinicella sp.</title>
        <authorList>
            <person name="Chhetri G."/>
        </authorList>
    </citation>
    <scope>NUCLEOTIDE SEQUENCE [LARGE SCALE GENOMIC DNA]</scope>
    <source>
        <strain evidence="2 3">UDD2</strain>
    </source>
</reference>
<dbReference type="KEGG" id="sflv:IC614_02570"/>
<dbReference type="EMBL" id="CP065592">
    <property type="protein sequence ID" value="QPQ55506.1"/>
    <property type="molecule type" value="Genomic_DNA"/>
</dbReference>
<dbReference type="RefSeq" id="WP_200972179.1">
    <property type="nucleotide sequence ID" value="NZ_CP065592.1"/>
</dbReference>
<feature type="transmembrane region" description="Helical" evidence="1">
    <location>
        <begin position="106"/>
        <end position="123"/>
    </location>
</feature>
<proteinExistence type="predicted"/>
<name>A0A7T2GKG3_9SPHN</name>
<keyword evidence="1" id="KW-0812">Transmembrane</keyword>
<gene>
    <name evidence="2" type="ORF">IC614_02570</name>
</gene>
<dbReference type="AlphaFoldDB" id="A0A7T2GKG3"/>